<proteinExistence type="predicted"/>
<keyword evidence="2" id="KW-0808">Transferase</keyword>
<dbReference type="SUPFAM" id="SSF53756">
    <property type="entry name" value="UDP-Glycosyltransferase/glycogen phosphorylase"/>
    <property type="match status" value="1"/>
</dbReference>
<evidence type="ECO:0000259" key="1">
    <source>
        <dbReference type="Pfam" id="PF13579"/>
    </source>
</evidence>
<feature type="domain" description="Glycosyltransferase subfamily 4-like N-terminal" evidence="1">
    <location>
        <begin position="41"/>
        <end position="218"/>
    </location>
</feature>
<dbReference type="OrthoDB" id="9787293at2"/>
<dbReference type="EMBL" id="CP043046">
    <property type="protein sequence ID" value="QEI09362.1"/>
    <property type="molecule type" value="Genomic_DNA"/>
</dbReference>
<keyword evidence="3" id="KW-1185">Reference proteome</keyword>
<evidence type="ECO:0000313" key="2">
    <source>
        <dbReference type="EMBL" id="QEI09362.1"/>
    </source>
</evidence>
<dbReference type="Pfam" id="PF13692">
    <property type="entry name" value="Glyco_trans_1_4"/>
    <property type="match status" value="1"/>
</dbReference>
<organism evidence="2 3">
    <name type="scientific">Pigmentiphaga aceris</name>
    <dbReference type="NCBI Taxonomy" id="1940612"/>
    <lineage>
        <taxon>Bacteria</taxon>
        <taxon>Pseudomonadati</taxon>
        <taxon>Pseudomonadota</taxon>
        <taxon>Betaproteobacteria</taxon>
        <taxon>Burkholderiales</taxon>
        <taxon>Alcaligenaceae</taxon>
        <taxon>Pigmentiphaga</taxon>
    </lineage>
</organism>
<accession>A0A5C0B400</accession>
<dbReference type="PANTHER" id="PTHR12526:SF609">
    <property type="entry name" value="LIPOPOLYSACCHARIDE BIOSYNTHESIS PROTEIN"/>
    <property type="match status" value="1"/>
</dbReference>
<dbReference type="Proteomes" id="UP000325161">
    <property type="component" value="Chromosome"/>
</dbReference>
<dbReference type="InterPro" id="IPR028098">
    <property type="entry name" value="Glyco_trans_4-like_N"/>
</dbReference>
<dbReference type="KEGG" id="pacr:FXN63_16095"/>
<dbReference type="PANTHER" id="PTHR12526">
    <property type="entry name" value="GLYCOSYLTRANSFERASE"/>
    <property type="match status" value="1"/>
</dbReference>
<sequence length="424" mass="45939">MNDDAPGSRADLPAVSAGRPLNILIITQWFEPEPSAKGLAFAKALRDQGHSVEVLTGFPNYPGGKLYPGYRLKPVRVDTIDDIRVVRAPLYPSHDSSALRRIFNYASFAASALIVGMLCTKRPDVIYIYHLPATTGVAGALMSKLRGAPFVFDVQDLWPDTLRATGMMQNRHALALVERVCQFVYRRAARIVAVSAGIRDTLVSRGVPAEKIDVIYNWCDEQAIHEGTSAPAPAIMANRFNIVFAGTMGKAQALEAVLQAAKRVGAIHPEIQFVFIGSGVELEKLKSLKHQLELDNVVFVPRVRSQEIGAFLKAADALLVHLRDDPLFEITIPSKIQAYLAVGRPILLAVKGDAAAIIADGQCGVVAQPEDPADIAAAACKLYTMGEASRQTLAANAGKHYLQHFSLAIGARRSMDSLIKAVRD</sequence>
<protein>
    <submittedName>
        <fullName evidence="2">Glycosyltransferase family 4 protein</fullName>
    </submittedName>
</protein>
<dbReference type="Gene3D" id="3.40.50.2000">
    <property type="entry name" value="Glycogen Phosphorylase B"/>
    <property type="match status" value="2"/>
</dbReference>
<evidence type="ECO:0000313" key="3">
    <source>
        <dbReference type="Proteomes" id="UP000325161"/>
    </source>
</evidence>
<reference evidence="2 3" key="1">
    <citation type="submission" date="2019-08" db="EMBL/GenBank/DDBJ databases">
        <title>Amphibian skin-associated Pigmentiphaga: genome sequence and occurrence across geography and hosts.</title>
        <authorList>
            <person name="Bletz M.C."/>
            <person name="Bunk B."/>
            <person name="Sproeer C."/>
            <person name="Biwer P."/>
            <person name="Reiter S."/>
            <person name="Rabemananjara F.C.E."/>
            <person name="Schulz S."/>
            <person name="Overmann J."/>
            <person name="Vences M."/>
        </authorList>
    </citation>
    <scope>NUCLEOTIDE SEQUENCE [LARGE SCALE GENOMIC DNA]</scope>
    <source>
        <strain evidence="2 3">Mada1488</strain>
    </source>
</reference>
<name>A0A5C0B400_9BURK</name>
<dbReference type="AlphaFoldDB" id="A0A5C0B400"/>
<dbReference type="Pfam" id="PF13579">
    <property type="entry name" value="Glyco_trans_4_4"/>
    <property type="match status" value="1"/>
</dbReference>
<dbReference type="CDD" id="cd03794">
    <property type="entry name" value="GT4_WbuB-like"/>
    <property type="match status" value="1"/>
</dbReference>
<gene>
    <name evidence="2" type="ORF">FXN63_16095</name>
</gene>
<dbReference type="GO" id="GO:0016757">
    <property type="term" value="F:glycosyltransferase activity"/>
    <property type="evidence" value="ECO:0007669"/>
    <property type="project" value="UniProtKB-ARBA"/>
</dbReference>